<dbReference type="EMBL" id="ATBP01003237">
    <property type="protein sequence ID" value="ETR65077.1"/>
    <property type="molecule type" value="Genomic_DNA"/>
</dbReference>
<sequence>MAHAGLGDIYLHRQEFEESRYQWEHVSHLQVDIGQAELKNRCNMALCRIYFYKKLYPRAAKYWWDARTNDSSQTITVDHLELLETLLSYFQEKGDDEKAYYCLQDIETLTSDERSKKMV</sequence>
<dbReference type="AlphaFoldDB" id="A0A1V1NR76"/>
<evidence type="ECO:0000313" key="2">
    <source>
        <dbReference type="Proteomes" id="UP000189670"/>
    </source>
</evidence>
<dbReference type="Proteomes" id="UP000189670">
    <property type="component" value="Unassembled WGS sequence"/>
</dbReference>
<dbReference type="InterPro" id="IPR011990">
    <property type="entry name" value="TPR-like_helical_dom_sf"/>
</dbReference>
<organism evidence="1 2">
    <name type="scientific">Candidatus Magnetoglobus multicellularis str. Araruama</name>
    <dbReference type="NCBI Taxonomy" id="890399"/>
    <lineage>
        <taxon>Bacteria</taxon>
        <taxon>Pseudomonadati</taxon>
        <taxon>Thermodesulfobacteriota</taxon>
        <taxon>Desulfobacteria</taxon>
        <taxon>Desulfobacterales</taxon>
        <taxon>Desulfobacteraceae</taxon>
        <taxon>Candidatus Magnetoglobus</taxon>
    </lineage>
</organism>
<proteinExistence type="predicted"/>
<evidence type="ECO:0000313" key="1">
    <source>
        <dbReference type="EMBL" id="ETR65077.1"/>
    </source>
</evidence>
<comment type="caution">
    <text evidence="1">The sequence shown here is derived from an EMBL/GenBank/DDBJ whole genome shotgun (WGS) entry which is preliminary data.</text>
</comment>
<gene>
    <name evidence="1" type="ORF">OMM_14852</name>
</gene>
<reference evidence="2" key="1">
    <citation type="submission" date="2012-11" db="EMBL/GenBank/DDBJ databases">
        <authorList>
            <person name="Lucero-Rivera Y.E."/>
            <person name="Tovar-Ramirez D."/>
        </authorList>
    </citation>
    <scope>NUCLEOTIDE SEQUENCE [LARGE SCALE GENOMIC DNA]</scope>
    <source>
        <strain evidence="2">Araruama</strain>
    </source>
</reference>
<accession>A0A1V1NR76</accession>
<name>A0A1V1NR76_9BACT</name>
<protein>
    <submittedName>
        <fullName evidence="1">Uncharacterized protein</fullName>
    </submittedName>
</protein>
<dbReference type="Gene3D" id="1.25.40.10">
    <property type="entry name" value="Tetratricopeptide repeat domain"/>
    <property type="match status" value="1"/>
</dbReference>